<dbReference type="Proteomes" id="UP000001640">
    <property type="component" value="Chromosome 6"/>
</dbReference>
<feature type="transmembrane region" description="Helical" evidence="9">
    <location>
        <begin position="1186"/>
        <end position="1205"/>
    </location>
</feature>
<dbReference type="GO" id="GO:0032934">
    <property type="term" value="F:sterol binding"/>
    <property type="evidence" value="ECO:0007669"/>
    <property type="project" value="EnsemblFungi"/>
</dbReference>
<reference key="2">
    <citation type="submission" date="2011-08" db="EMBL/GenBank/DDBJ databases">
        <title>Genome sequence of Naumovozyma castellii.</title>
        <authorList>
            <person name="Gordon J.L."/>
            <person name="Armisen D."/>
            <person name="Proux-Wera E."/>
            <person name="OhEigeartaigh S.S."/>
            <person name="Byrne K.P."/>
            <person name="Wolfe K.H."/>
        </authorList>
    </citation>
    <scope>NUCLEOTIDE SEQUENCE</scope>
    <source>
        <strain>Type strain:CBS 4309</strain>
    </source>
</reference>
<dbReference type="GO" id="GO:0005886">
    <property type="term" value="C:plasma membrane"/>
    <property type="evidence" value="ECO:0007669"/>
    <property type="project" value="TreeGrafter"/>
</dbReference>
<feature type="compositionally biased region" description="Basic and acidic residues" evidence="8">
    <location>
        <begin position="27"/>
        <end position="38"/>
    </location>
</feature>
<feature type="compositionally biased region" description="Low complexity" evidence="8">
    <location>
        <begin position="252"/>
        <end position="262"/>
    </location>
</feature>
<feature type="compositionally biased region" description="Basic residues" evidence="8">
    <location>
        <begin position="1136"/>
        <end position="1145"/>
    </location>
</feature>
<dbReference type="eggNOG" id="KOG1032">
    <property type="taxonomic scope" value="Eukaryota"/>
</dbReference>
<dbReference type="OMA" id="YIMVRQI"/>
<feature type="compositionally biased region" description="Low complexity" evidence="8">
    <location>
        <begin position="40"/>
        <end position="50"/>
    </location>
</feature>
<accession>G0VH08</accession>
<evidence type="ECO:0000256" key="3">
    <source>
        <dbReference type="ARBA" id="ARBA00022692"/>
    </source>
</evidence>
<comment type="subcellular location">
    <subcellularLocation>
        <location evidence="6">Endomembrane system</location>
        <topology evidence="6">Single-pass membrane protein</topology>
    </subcellularLocation>
    <subcellularLocation>
        <location evidence="1">Endoplasmic reticulum membrane</location>
    </subcellularLocation>
</comment>
<feature type="coiled-coil region" evidence="7">
    <location>
        <begin position="1294"/>
        <end position="1321"/>
    </location>
</feature>
<proteinExistence type="inferred from homology"/>
<feature type="region of interest" description="Disordered" evidence="8">
    <location>
        <begin position="287"/>
        <end position="319"/>
    </location>
</feature>
<feature type="compositionally biased region" description="Acidic residues" evidence="8">
    <location>
        <begin position="703"/>
        <end position="714"/>
    </location>
</feature>
<dbReference type="PANTHER" id="PTHR23319:SF4">
    <property type="entry name" value="GRAM DOMAIN CONTAINING 1B, ISOFORM E"/>
    <property type="match status" value="1"/>
</dbReference>
<dbReference type="PANTHER" id="PTHR23319">
    <property type="entry name" value="GRAM DOMAIN CONTAINING 1B, ISOFORM E"/>
    <property type="match status" value="1"/>
</dbReference>
<keyword evidence="5 9" id="KW-0472">Membrane</keyword>
<dbReference type="RefSeq" id="XP_003677134.1">
    <property type="nucleotide sequence ID" value="XM_003677086.1"/>
</dbReference>
<dbReference type="InParanoid" id="G0VH08"/>
<evidence type="ECO:0000256" key="9">
    <source>
        <dbReference type="SAM" id="Phobius"/>
    </source>
</evidence>
<feature type="compositionally biased region" description="Polar residues" evidence="8">
    <location>
        <begin position="299"/>
        <end position="316"/>
    </location>
</feature>
<dbReference type="Pfam" id="PF02893">
    <property type="entry name" value="GRAM"/>
    <property type="match status" value="1"/>
</dbReference>
<feature type="domain" description="VASt" evidence="10">
    <location>
        <begin position="763"/>
        <end position="929"/>
    </location>
</feature>
<dbReference type="PROSITE" id="PS51778">
    <property type="entry name" value="VAST"/>
    <property type="match status" value="2"/>
</dbReference>
<feature type="region of interest" description="Disordered" evidence="8">
    <location>
        <begin position="703"/>
        <end position="727"/>
    </location>
</feature>
<dbReference type="Gene3D" id="2.30.29.30">
    <property type="entry name" value="Pleckstrin-homology domain (PH domain)/Phosphotyrosine-binding domain (PTB)"/>
    <property type="match status" value="1"/>
</dbReference>
<dbReference type="GO" id="GO:0032541">
    <property type="term" value="C:cortical endoplasmic reticulum"/>
    <property type="evidence" value="ECO:0007669"/>
    <property type="project" value="EnsemblFungi"/>
</dbReference>
<dbReference type="KEGG" id="ncs:NCAS_0F02960"/>
<evidence type="ECO:0000256" key="4">
    <source>
        <dbReference type="ARBA" id="ARBA00022989"/>
    </source>
</evidence>
<dbReference type="InterPro" id="IPR051482">
    <property type="entry name" value="Cholesterol_transport"/>
</dbReference>
<feature type="compositionally biased region" description="Basic and acidic residues" evidence="8">
    <location>
        <begin position="927"/>
        <end position="942"/>
    </location>
</feature>
<evidence type="ECO:0000256" key="6">
    <source>
        <dbReference type="ARBA" id="ARBA00037847"/>
    </source>
</evidence>
<evidence type="ECO:0000256" key="1">
    <source>
        <dbReference type="ARBA" id="ARBA00004586"/>
    </source>
</evidence>
<sequence>MSVSSRPKSSNSEHSFLRRLGLKRHKSADNKDKEEKLKRSSLSMRMSGSGKNEIAKRRIVTTQPKTGAHSQIDTQLELPEIVSVRSRKSNKSNRSSRSSWQDINIIAKPRRSLQNSTAGMKRVNTTQGMFNIPVPIDTLKDKTTESLNRTAKIINNPETSSFKKQFMNSLEQPTTEPHLGNIDDIENGENNTSSILGTIFSMAHNVVSHVPMLSSTEHLLTGSNHNLRKPGATPSTRNIDDDQSNRTMGSSNANNANDNNNNTVVHSPPGAVNRSTSFLRHLDTLLSPASDSKVDSEPSKTPNIQEGTPMPSNTNYSDDRLKKGITEDFADEDDIRSQAGKVKFEPLHTVQPAISTFGKGNLTLDAFSGPVPTLEDEHEDEQEYNALRTIGSNNITIDSRTKPTQTLQENARNSSYIDLAHHGVQEIQQQQQILDSRARSRTVPANETLRLQDAAKNIKRNSRYSTLSNDEIPNNADDERKPRSMSKNFLNRRSFSPAHIGMKVIPSIALRNSVTRPRNSTEVTDPQRTRSSTNMSLIILQNGSRKFQLRGIKYSTEKKNLEFQNLFRDAGISPTERLIVDHSCALSRDILLQGRMYISDQHICFYSNILGWVSTIIIAFKEIVQIEKKTTAGIFPNGIVIDTLHTKYIFASFITRDATFDLITDVWNQLILGRRNIKSTGDINDDELGSTYMSDLDSTDLSDIYDDEDDDDLNGTDLTSSEGMDDDEFGEFQTSKIRKRNATMSTTPMKHAPTTVDYTPASNERLMTETVFDAPLGRVVDILFGPDSSYLNRIIEAQKNYDISPIPNLLDSKSREYQYVKPISFSVGPKQTRCLISDTLDHYDLNDYVKVTSYSRTPDVPSGNSFSVKSVYLFTWDKNDTSKLMVYLSVEWNSKSWLKGPIEKGTFDGVAETTSVMVHEVTKILAQEEKTTTKERKKKEPQEEMSSLPSFGPATHAPTEPDYTKTKDETIIEKSVNIKVPVGTVFQILYGDDTSYTKKIIEKQNNYNLSKIPKFSDNSREFSYIKKLSNSLGPKETKCLITEKIEHMDIEKYIMVRQIVKSPDVPYGSIFAVHTKFYLSWGENNSTNLLVVTNVVWSGKTILKGTIEKASIEGQKASTTAMVSDINEIISNASSSRRKSKKRSKTTVEKETTVKESPTQTVAESSTQGNIFSSIMGSFDVNSIQGILKLLFGLFMFVTFFRYIFDKRSTNNIEIVRPGRIIIDGAEYSYVPNFKTLYQVYEDDVRGSRGRPKIYGQNIVTDTESQIWEWLNSRGEKSYHNVPPETGKNNKKLAKKEMHKLQQLKESIDITEQKLEEMKEMLKRIDYSRETED</sequence>
<evidence type="ECO:0000256" key="5">
    <source>
        <dbReference type="ARBA" id="ARBA00023136"/>
    </source>
</evidence>
<comment type="similarity">
    <text evidence="2">Belongs to the YSP2 family.</text>
</comment>
<keyword evidence="12" id="KW-1185">Reference proteome</keyword>
<feature type="region of interest" description="Disordered" evidence="8">
    <location>
        <begin position="1134"/>
        <end position="1162"/>
    </location>
</feature>
<dbReference type="Pfam" id="PF16016">
    <property type="entry name" value="VASt"/>
    <property type="match status" value="2"/>
</dbReference>
<reference evidence="11 12" key="1">
    <citation type="journal article" date="2011" name="Proc. Natl. Acad. Sci. U.S.A.">
        <title>Evolutionary erosion of yeast sex chromosomes by mating-type switching accidents.</title>
        <authorList>
            <person name="Gordon J.L."/>
            <person name="Armisen D."/>
            <person name="Proux-Wera E."/>
            <person name="Oheigeartaigh S.S."/>
            <person name="Byrne K.P."/>
            <person name="Wolfe K.H."/>
        </authorList>
    </citation>
    <scope>NUCLEOTIDE SEQUENCE [LARGE SCALE GENOMIC DNA]</scope>
    <source>
        <strain evidence="12">ATCC 76901 / BCRC 22586 / CBS 4309 / NBRC 1992 / NRRL Y-12630</strain>
    </source>
</reference>
<evidence type="ECO:0000256" key="7">
    <source>
        <dbReference type="SAM" id="Coils"/>
    </source>
</evidence>
<feature type="compositionally biased region" description="Polar residues" evidence="8">
    <location>
        <begin position="463"/>
        <end position="472"/>
    </location>
</feature>
<feature type="region of interest" description="Disordered" evidence="8">
    <location>
        <begin position="221"/>
        <end position="267"/>
    </location>
</feature>
<protein>
    <recommendedName>
        <fullName evidence="10">VASt domain-containing protein</fullName>
    </recommendedName>
</protein>
<dbReference type="EMBL" id="HE576757">
    <property type="protein sequence ID" value="CCC70780.1"/>
    <property type="molecule type" value="Genomic_DNA"/>
</dbReference>
<feature type="compositionally biased region" description="Polar residues" evidence="8">
    <location>
        <begin position="1"/>
        <end position="14"/>
    </location>
</feature>
<dbReference type="GO" id="GO:0005739">
    <property type="term" value="C:mitochondrion"/>
    <property type="evidence" value="ECO:0007669"/>
    <property type="project" value="EnsemblFungi"/>
</dbReference>
<feature type="region of interest" description="Disordered" evidence="8">
    <location>
        <begin position="1"/>
        <end position="71"/>
    </location>
</feature>
<feature type="region of interest" description="Disordered" evidence="8">
    <location>
        <begin position="84"/>
        <end position="103"/>
    </location>
</feature>
<dbReference type="GeneID" id="96904427"/>
<name>G0VH08_NAUCA</name>
<evidence type="ECO:0000313" key="11">
    <source>
        <dbReference type="EMBL" id="CCC70780.1"/>
    </source>
</evidence>
<feature type="region of interest" description="Disordered" evidence="8">
    <location>
        <begin position="927"/>
        <end position="963"/>
    </location>
</feature>
<keyword evidence="4 9" id="KW-1133">Transmembrane helix</keyword>
<dbReference type="InterPro" id="IPR011993">
    <property type="entry name" value="PH-like_dom_sf"/>
</dbReference>
<gene>
    <name evidence="11" type="primary">NCAS0F02960</name>
    <name evidence="11" type="ordered locus">NCAS_0F02960</name>
</gene>
<evidence type="ECO:0000259" key="10">
    <source>
        <dbReference type="PROSITE" id="PS51778"/>
    </source>
</evidence>
<evidence type="ECO:0000256" key="2">
    <source>
        <dbReference type="ARBA" id="ARBA00006582"/>
    </source>
</evidence>
<feature type="compositionally biased region" description="Polar residues" evidence="8">
    <location>
        <begin position="60"/>
        <end position="71"/>
    </location>
</feature>
<dbReference type="GO" id="GO:0005789">
    <property type="term" value="C:endoplasmic reticulum membrane"/>
    <property type="evidence" value="ECO:0007669"/>
    <property type="project" value="UniProtKB-SubCell"/>
</dbReference>
<feature type="domain" description="VASt" evidence="10">
    <location>
        <begin position="968"/>
        <end position="1134"/>
    </location>
</feature>
<keyword evidence="3 9" id="KW-0812">Transmembrane</keyword>
<organism evidence="11 12">
    <name type="scientific">Naumovozyma castellii</name>
    <name type="common">Yeast</name>
    <name type="synonym">Saccharomyces castellii</name>
    <dbReference type="NCBI Taxonomy" id="27288"/>
    <lineage>
        <taxon>Eukaryota</taxon>
        <taxon>Fungi</taxon>
        <taxon>Dikarya</taxon>
        <taxon>Ascomycota</taxon>
        <taxon>Saccharomycotina</taxon>
        <taxon>Saccharomycetes</taxon>
        <taxon>Saccharomycetales</taxon>
        <taxon>Saccharomycetaceae</taxon>
        <taxon>Naumovozyma</taxon>
    </lineage>
</organism>
<dbReference type="InterPro" id="IPR031968">
    <property type="entry name" value="VASt"/>
</dbReference>
<feature type="region of interest" description="Disordered" evidence="8">
    <location>
        <begin position="460"/>
        <end position="492"/>
    </location>
</feature>
<dbReference type="GO" id="GO:0032366">
    <property type="term" value="P:intracellular sterol transport"/>
    <property type="evidence" value="ECO:0007669"/>
    <property type="project" value="EnsemblFungi"/>
</dbReference>
<dbReference type="CDD" id="cd13220">
    <property type="entry name" value="PH-GRAM_GRAMDC"/>
    <property type="match status" value="1"/>
</dbReference>
<keyword evidence="7" id="KW-0175">Coiled coil</keyword>
<dbReference type="FunCoup" id="G0VH08">
    <property type="interactions" value="66"/>
</dbReference>
<evidence type="ECO:0000313" key="12">
    <source>
        <dbReference type="Proteomes" id="UP000001640"/>
    </source>
</evidence>
<dbReference type="OrthoDB" id="2162691at2759"/>
<dbReference type="GO" id="GO:0120015">
    <property type="term" value="F:sterol transfer activity"/>
    <property type="evidence" value="ECO:0007669"/>
    <property type="project" value="EnsemblFungi"/>
</dbReference>
<dbReference type="GO" id="GO:0140268">
    <property type="term" value="C:endoplasmic reticulum-plasma membrane contact site"/>
    <property type="evidence" value="ECO:0007669"/>
    <property type="project" value="TreeGrafter"/>
</dbReference>
<dbReference type="InterPro" id="IPR004182">
    <property type="entry name" value="GRAM"/>
</dbReference>
<evidence type="ECO:0000256" key="8">
    <source>
        <dbReference type="SAM" id="MobiDB-lite"/>
    </source>
</evidence>
<dbReference type="SMART" id="SM00568">
    <property type="entry name" value="GRAM"/>
    <property type="match status" value="1"/>
</dbReference>
<dbReference type="HOGENOM" id="CLU_002908_0_0_1"/>